<keyword evidence="3" id="KW-1185">Reference proteome</keyword>
<name>A0A367IJY6_RHIAZ</name>
<feature type="region of interest" description="Disordered" evidence="1">
    <location>
        <begin position="25"/>
        <end position="46"/>
    </location>
</feature>
<feature type="non-terminal residue" evidence="2">
    <location>
        <position position="134"/>
    </location>
</feature>
<dbReference type="AlphaFoldDB" id="A0A367IJY6"/>
<feature type="compositionally biased region" description="Low complexity" evidence="1">
    <location>
        <begin position="30"/>
        <end position="41"/>
    </location>
</feature>
<evidence type="ECO:0000313" key="3">
    <source>
        <dbReference type="Proteomes" id="UP000252139"/>
    </source>
</evidence>
<dbReference type="OrthoDB" id="39175at2759"/>
<dbReference type="STRING" id="86630.A0A367IJY6"/>
<accession>A0A367IJY6</accession>
<gene>
    <name evidence="2" type="ORF">CU097_001181</name>
</gene>
<sequence length="134" mass="15375">VPMVGQKRSMNYNLGLVDYYEPDKRQQFQHSSSSDGSTSHTSRAREIGFLDNTEDAALMYDIFMVDNPPFYEDKKDELLYQTKLPLPQPTKQASVLKTSWAAPSAPTQRPWSKFFLESEVQTLHYQTSSLVNSF</sequence>
<proteinExistence type="predicted"/>
<organism evidence="2 3">
    <name type="scientific">Rhizopus azygosporus</name>
    <name type="common">Rhizopus microsporus var. azygosporus</name>
    <dbReference type="NCBI Taxonomy" id="86630"/>
    <lineage>
        <taxon>Eukaryota</taxon>
        <taxon>Fungi</taxon>
        <taxon>Fungi incertae sedis</taxon>
        <taxon>Mucoromycota</taxon>
        <taxon>Mucoromycotina</taxon>
        <taxon>Mucoromycetes</taxon>
        <taxon>Mucorales</taxon>
        <taxon>Mucorineae</taxon>
        <taxon>Rhizopodaceae</taxon>
        <taxon>Rhizopus</taxon>
    </lineage>
</organism>
<dbReference type="EMBL" id="PJQL01005503">
    <property type="protein sequence ID" value="RCH77980.1"/>
    <property type="molecule type" value="Genomic_DNA"/>
</dbReference>
<comment type="caution">
    <text evidence="2">The sequence shown here is derived from an EMBL/GenBank/DDBJ whole genome shotgun (WGS) entry which is preliminary data.</text>
</comment>
<protein>
    <submittedName>
        <fullName evidence="2">Uncharacterized protein</fullName>
    </submittedName>
</protein>
<evidence type="ECO:0000313" key="2">
    <source>
        <dbReference type="EMBL" id="RCH77980.1"/>
    </source>
</evidence>
<feature type="non-terminal residue" evidence="2">
    <location>
        <position position="1"/>
    </location>
</feature>
<dbReference type="Proteomes" id="UP000252139">
    <property type="component" value="Unassembled WGS sequence"/>
</dbReference>
<evidence type="ECO:0000256" key="1">
    <source>
        <dbReference type="SAM" id="MobiDB-lite"/>
    </source>
</evidence>
<reference evidence="2 3" key="1">
    <citation type="journal article" date="2018" name="G3 (Bethesda)">
        <title>Phylogenetic and Phylogenomic Definition of Rhizopus Species.</title>
        <authorList>
            <person name="Gryganskyi A.P."/>
            <person name="Golan J."/>
            <person name="Dolatabadi S."/>
            <person name="Mondo S."/>
            <person name="Robb S."/>
            <person name="Idnurm A."/>
            <person name="Muszewska A."/>
            <person name="Steczkiewicz K."/>
            <person name="Masonjones S."/>
            <person name="Liao H.L."/>
            <person name="Gajdeczka M.T."/>
            <person name="Anike F."/>
            <person name="Vuek A."/>
            <person name="Anishchenko I.M."/>
            <person name="Voigt K."/>
            <person name="de Hoog G.S."/>
            <person name="Smith M.E."/>
            <person name="Heitman J."/>
            <person name="Vilgalys R."/>
            <person name="Stajich J.E."/>
        </authorList>
    </citation>
    <scope>NUCLEOTIDE SEQUENCE [LARGE SCALE GENOMIC DNA]</scope>
    <source>
        <strain evidence="2 3">CBS 357.93</strain>
    </source>
</reference>